<evidence type="ECO:0000313" key="5">
    <source>
        <dbReference type="Proteomes" id="UP001595891"/>
    </source>
</evidence>
<keyword evidence="2" id="KW-0413">Isomerase</keyword>
<evidence type="ECO:0000256" key="3">
    <source>
        <dbReference type="ARBA" id="ARBA00023285"/>
    </source>
</evidence>
<dbReference type="Proteomes" id="UP001595891">
    <property type="component" value="Unassembled WGS sequence"/>
</dbReference>
<gene>
    <name evidence="4" type="ORF">ACFO8L_32465</name>
</gene>
<dbReference type="InterPro" id="IPR016176">
    <property type="entry name" value="Cbl-dep_enz_cat"/>
</dbReference>
<keyword evidence="1" id="KW-0846">Cobalamin</keyword>
<dbReference type="Pfam" id="PF06368">
    <property type="entry name" value="Met_asp_mut_E"/>
    <property type="match status" value="1"/>
</dbReference>
<proteinExistence type="predicted"/>
<organism evidence="4 5">
    <name type="scientific">Sphaerisporangium corydalis</name>
    <dbReference type="NCBI Taxonomy" id="1441875"/>
    <lineage>
        <taxon>Bacteria</taxon>
        <taxon>Bacillati</taxon>
        <taxon>Actinomycetota</taxon>
        <taxon>Actinomycetes</taxon>
        <taxon>Streptosporangiales</taxon>
        <taxon>Streptosporangiaceae</taxon>
        <taxon>Sphaerisporangium</taxon>
    </lineage>
</organism>
<keyword evidence="5" id="KW-1185">Reference proteome</keyword>
<evidence type="ECO:0000313" key="4">
    <source>
        <dbReference type="EMBL" id="MFC4590850.1"/>
    </source>
</evidence>
<protein>
    <submittedName>
        <fullName evidence="4">Methylaspartate mutase</fullName>
    </submittedName>
</protein>
<dbReference type="PIRSF" id="PIRSF001495">
    <property type="entry name" value="Met_asp_mut_epsi"/>
    <property type="match status" value="1"/>
</dbReference>
<reference evidence="5" key="1">
    <citation type="journal article" date="2019" name="Int. J. Syst. Evol. Microbiol.">
        <title>The Global Catalogue of Microorganisms (GCM) 10K type strain sequencing project: providing services to taxonomists for standard genome sequencing and annotation.</title>
        <authorList>
            <consortium name="The Broad Institute Genomics Platform"/>
            <consortium name="The Broad Institute Genome Sequencing Center for Infectious Disease"/>
            <person name="Wu L."/>
            <person name="Ma J."/>
        </authorList>
    </citation>
    <scope>NUCLEOTIDE SEQUENCE [LARGE SCALE GENOMIC DNA]</scope>
    <source>
        <strain evidence="5">CCUG 49560</strain>
    </source>
</reference>
<accession>A0ABV9EMK1</accession>
<name>A0ABV9EMK1_9ACTN</name>
<evidence type="ECO:0000256" key="1">
    <source>
        <dbReference type="ARBA" id="ARBA00022628"/>
    </source>
</evidence>
<dbReference type="SUPFAM" id="SSF51703">
    <property type="entry name" value="Cobalamin (vitamin B12)-dependent enzymes"/>
    <property type="match status" value="1"/>
</dbReference>
<comment type="caution">
    <text evidence="4">The sequence shown here is derived from an EMBL/GenBank/DDBJ whole genome shotgun (WGS) entry which is preliminary data.</text>
</comment>
<dbReference type="Gene3D" id="3.20.20.240">
    <property type="entry name" value="Methylmalonyl-CoA mutase"/>
    <property type="match status" value="1"/>
</dbReference>
<dbReference type="RefSeq" id="WP_262844275.1">
    <property type="nucleotide sequence ID" value="NZ_JANZYP010000027.1"/>
</dbReference>
<keyword evidence="3" id="KW-0170">Cobalt</keyword>
<dbReference type="InterPro" id="IPR006396">
    <property type="entry name" value="Glu_mut_E"/>
</dbReference>
<sequence>MTPAAPEGTFHAFMERARRTGTLVVQPRMGFGTAAQMRAGLIATKDAGPGTVGTVTLDSFTRVGDFASAGRALRAGDELNGYPIVTLGPQVTRDMLDGVRDADFPVQVRHGSASPGPIFAALMAAGLDATEGGPISYCLPYSRTPVNRSVHAWREVAQRFASLAETGTVPHLESFGGCMLGQLCPPSLLIAISVLEGMFFAQQGITSVSLSYAQQTHAGQDEEAVRALHDIAADLLPSVSWHVVIYAYMGRYPATRTGALSLLSASARLARRSGAARLIVKTASEASQIPSIAENVTALRVAARAGRASGPSLGAPPSTGIEAEARSIIGRVLDLHADLGRALTSAFALGYLDVPYCLHPDNAGRTRSYIADDGRLQWAATGALPITGTGGRPKAGGLTSAELLHALSYVRDRYDTGAFAHQ</sequence>
<evidence type="ECO:0000256" key="2">
    <source>
        <dbReference type="ARBA" id="ARBA00023235"/>
    </source>
</evidence>
<dbReference type="EMBL" id="JBHSFN010000026">
    <property type="protein sequence ID" value="MFC4590850.1"/>
    <property type="molecule type" value="Genomic_DNA"/>
</dbReference>